<organism evidence="1 2">
    <name type="scientific">Streptomyces piniterrae</name>
    <dbReference type="NCBI Taxonomy" id="2571125"/>
    <lineage>
        <taxon>Bacteria</taxon>
        <taxon>Bacillati</taxon>
        <taxon>Actinomycetota</taxon>
        <taxon>Actinomycetes</taxon>
        <taxon>Kitasatosporales</taxon>
        <taxon>Streptomycetaceae</taxon>
        <taxon>Streptomyces</taxon>
    </lineage>
</organism>
<dbReference type="EMBL" id="SUMB01000007">
    <property type="protein sequence ID" value="TJZ51201.1"/>
    <property type="molecule type" value="Genomic_DNA"/>
</dbReference>
<reference evidence="1 2" key="1">
    <citation type="submission" date="2019-04" db="EMBL/GenBank/DDBJ databases">
        <title>Streptomyces piniterrae sp. nov., a heliquinomycin-producing actinomycete isolated from rhizosphere soil of Pinus yunnanensis.</title>
        <authorList>
            <person name="Zhuang X."/>
            <person name="Zhao J."/>
        </authorList>
    </citation>
    <scope>NUCLEOTIDE SEQUENCE [LARGE SCALE GENOMIC DNA]</scope>
    <source>
        <strain evidence="2">jys28</strain>
    </source>
</reference>
<comment type="caution">
    <text evidence="1">The sequence shown here is derived from an EMBL/GenBank/DDBJ whole genome shotgun (WGS) entry which is preliminary data.</text>
</comment>
<dbReference type="AlphaFoldDB" id="A0A4U0NB81"/>
<keyword evidence="2" id="KW-1185">Reference proteome</keyword>
<proteinExistence type="predicted"/>
<evidence type="ECO:0000313" key="1">
    <source>
        <dbReference type="EMBL" id="TJZ51201.1"/>
    </source>
</evidence>
<sequence>MEREIVQDTLARALIDTGAHARAADLLHHRVVTRRHHKYGDLLLTARTNVPETVGCRAEGIRPA</sequence>
<dbReference type="Proteomes" id="UP000308697">
    <property type="component" value="Unassembled WGS sequence"/>
</dbReference>
<name>A0A4U0NB81_9ACTN</name>
<evidence type="ECO:0000313" key="2">
    <source>
        <dbReference type="Proteomes" id="UP000308697"/>
    </source>
</evidence>
<protein>
    <submittedName>
        <fullName evidence="1">Uncharacterized protein</fullName>
    </submittedName>
</protein>
<dbReference type="RefSeq" id="WP_136741832.1">
    <property type="nucleotide sequence ID" value="NZ_SUMB01000007.1"/>
</dbReference>
<accession>A0A4U0NB81</accession>
<gene>
    <name evidence="1" type="ORF">FCH28_22205</name>
</gene>